<organism evidence="6 7">
    <name type="scientific">Microbacterium telephonicum</name>
    <dbReference type="NCBI Taxonomy" id="1714841"/>
    <lineage>
        <taxon>Bacteria</taxon>
        <taxon>Bacillati</taxon>
        <taxon>Actinomycetota</taxon>
        <taxon>Actinomycetes</taxon>
        <taxon>Micrococcales</taxon>
        <taxon>Microbacteriaceae</taxon>
        <taxon>Microbacterium</taxon>
    </lineage>
</organism>
<evidence type="ECO:0000256" key="2">
    <source>
        <dbReference type="ARBA" id="ARBA00023002"/>
    </source>
</evidence>
<dbReference type="Pfam" id="PF13649">
    <property type="entry name" value="Methyltransf_25"/>
    <property type="match status" value="1"/>
</dbReference>
<evidence type="ECO:0000259" key="4">
    <source>
        <dbReference type="Pfam" id="PF07992"/>
    </source>
</evidence>
<dbReference type="PANTHER" id="PTHR48105">
    <property type="entry name" value="THIOREDOXIN REDUCTASE 1-RELATED-RELATED"/>
    <property type="match status" value="1"/>
</dbReference>
<protein>
    <submittedName>
        <fullName evidence="6">Thioredoxin reductase</fullName>
    </submittedName>
</protein>
<dbReference type="RefSeq" id="WP_121057566.1">
    <property type="nucleotide sequence ID" value="NZ_RCDB01000001.1"/>
</dbReference>
<dbReference type="SUPFAM" id="SSF51905">
    <property type="entry name" value="FAD/NAD(P)-binding domain"/>
    <property type="match status" value="1"/>
</dbReference>
<evidence type="ECO:0000313" key="6">
    <source>
        <dbReference type="EMBL" id="RLK52770.1"/>
    </source>
</evidence>
<evidence type="ECO:0000259" key="5">
    <source>
        <dbReference type="Pfam" id="PF13649"/>
    </source>
</evidence>
<accession>A0A498CIG6</accession>
<dbReference type="Pfam" id="PF07992">
    <property type="entry name" value="Pyr_redox_2"/>
    <property type="match status" value="1"/>
</dbReference>
<dbReference type="PRINTS" id="PR00368">
    <property type="entry name" value="FADPNR"/>
</dbReference>
<dbReference type="Proteomes" id="UP000273158">
    <property type="component" value="Unassembled WGS sequence"/>
</dbReference>
<dbReference type="InterPro" id="IPR041698">
    <property type="entry name" value="Methyltransf_25"/>
</dbReference>
<comment type="catalytic activity">
    <reaction evidence="3">
        <text>[thioredoxin]-dithiol + NADP(+) = [thioredoxin]-disulfide + NADPH + H(+)</text>
        <dbReference type="Rhea" id="RHEA:20345"/>
        <dbReference type="Rhea" id="RHEA-COMP:10698"/>
        <dbReference type="Rhea" id="RHEA-COMP:10700"/>
        <dbReference type="ChEBI" id="CHEBI:15378"/>
        <dbReference type="ChEBI" id="CHEBI:29950"/>
        <dbReference type="ChEBI" id="CHEBI:50058"/>
        <dbReference type="ChEBI" id="CHEBI:57783"/>
        <dbReference type="ChEBI" id="CHEBI:58349"/>
        <dbReference type="EC" id="1.8.1.9"/>
    </reaction>
</comment>
<dbReference type="AlphaFoldDB" id="A0A498CIG6"/>
<dbReference type="Gene3D" id="3.50.50.60">
    <property type="entry name" value="FAD/NAD(P)-binding domain"/>
    <property type="match status" value="2"/>
</dbReference>
<comment type="caution">
    <text evidence="6">The sequence shown here is derived from an EMBL/GenBank/DDBJ whole genome shotgun (WGS) entry which is preliminary data.</text>
</comment>
<sequence>MEIRDWDAVVVGGGAAGLSAAQMLGRARRRTLVIDAGAPRNRSAAHMHGVLGHDGLDPAELLARGRSEVAAYGVAVETGAVAAVDDLGDRLRLTRADGTVDTARAVVLAAGVVDELPAVAGLAERWGRDVLHCPYCHGYEVAGSRLGVIATSPASVHQIELVRQWSDDVTAFTAAAQPLDPTVSARLAARGIRVVDAPVSALEVSEDRLAAVVTADGGRHEVDAVFTAPAPRMELGFADSLALARNADMPGAPLVADMTGATSHPRVWAAGNIVQPFGNVPLSMGSGSMAGAGANAALVAEDAAQAVSARRAERNAGWEQRYAESDRFWSGRVNATTAAVVADLAPGAVLEIGCGEGADAVWLAEHGWTVTAVDVSETAVARGAAAAAARGLAIDFRAVDAVGELPEGEFDLVVSSFLHSWETDFPRIGILHSALDRVAPGGRMLAVSHAAPPPWARELPAHMPPMLTPAEELALLGADPEVWEVERAELVARVTTDPDGNPAHLDDGVLLLRRRS</sequence>
<dbReference type="OrthoDB" id="9786503at2"/>
<keyword evidence="7" id="KW-1185">Reference proteome</keyword>
<keyword evidence="2" id="KW-0560">Oxidoreductase</keyword>
<dbReference type="InterPro" id="IPR036188">
    <property type="entry name" value="FAD/NAD-bd_sf"/>
</dbReference>
<dbReference type="InterPro" id="IPR050097">
    <property type="entry name" value="Ferredoxin-NADP_redctase_2"/>
</dbReference>
<feature type="domain" description="FAD/NAD(P)-binding" evidence="4">
    <location>
        <begin position="7"/>
        <end position="276"/>
    </location>
</feature>
<gene>
    <name evidence="6" type="ORF">C7474_0728</name>
</gene>
<dbReference type="Gene3D" id="3.40.50.150">
    <property type="entry name" value="Vaccinia Virus protein VP39"/>
    <property type="match status" value="1"/>
</dbReference>
<feature type="domain" description="Methyltransferase" evidence="5">
    <location>
        <begin position="349"/>
        <end position="442"/>
    </location>
</feature>
<dbReference type="CDD" id="cd02440">
    <property type="entry name" value="AdoMet_MTases"/>
    <property type="match status" value="1"/>
</dbReference>
<dbReference type="SUPFAM" id="SSF53335">
    <property type="entry name" value="S-adenosyl-L-methionine-dependent methyltransferases"/>
    <property type="match status" value="1"/>
</dbReference>
<dbReference type="PRINTS" id="PR00469">
    <property type="entry name" value="PNDRDTASEII"/>
</dbReference>
<dbReference type="GO" id="GO:0004791">
    <property type="term" value="F:thioredoxin-disulfide reductase (NADPH) activity"/>
    <property type="evidence" value="ECO:0007669"/>
    <property type="project" value="UniProtKB-EC"/>
</dbReference>
<proteinExistence type="predicted"/>
<keyword evidence="1" id="KW-0285">Flavoprotein</keyword>
<evidence type="ECO:0000256" key="3">
    <source>
        <dbReference type="ARBA" id="ARBA00048132"/>
    </source>
</evidence>
<evidence type="ECO:0000313" key="7">
    <source>
        <dbReference type="Proteomes" id="UP000273158"/>
    </source>
</evidence>
<reference evidence="6 7" key="1">
    <citation type="journal article" date="2015" name="Stand. Genomic Sci.">
        <title>Genomic Encyclopedia of Bacterial and Archaeal Type Strains, Phase III: the genomes of soil and plant-associated and newly described type strains.</title>
        <authorList>
            <person name="Whitman W.B."/>
            <person name="Woyke T."/>
            <person name="Klenk H.P."/>
            <person name="Zhou Y."/>
            <person name="Lilburn T.G."/>
            <person name="Beck B.J."/>
            <person name="De Vos P."/>
            <person name="Vandamme P."/>
            <person name="Eisen J.A."/>
            <person name="Garrity G."/>
            <person name="Hugenholtz P."/>
            <person name="Kyrpides N.C."/>
        </authorList>
    </citation>
    <scope>NUCLEOTIDE SEQUENCE [LARGE SCALE GENOMIC DNA]</scope>
    <source>
        <strain evidence="6 7">S2T63</strain>
    </source>
</reference>
<dbReference type="InterPro" id="IPR029063">
    <property type="entry name" value="SAM-dependent_MTases_sf"/>
</dbReference>
<dbReference type="EMBL" id="RCDB01000001">
    <property type="protein sequence ID" value="RLK52770.1"/>
    <property type="molecule type" value="Genomic_DNA"/>
</dbReference>
<evidence type="ECO:0000256" key="1">
    <source>
        <dbReference type="ARBA" id="ARBA00022630"/>
    </source>
</evidence>
<dbReference type="InterPro" id="IPR023753">
    <property type="entry name" value="FAD/NAD-binding_dom"/>
</dbReference>
<name>A0A498CIG6_9MICO</name>